<comment type="caution">
    <text evidence="2">The sequence shown here is derived from an EMBL/GenBank/DDBJ whole genome shotgun (WGS) entry which is preliminary data.</text>
</comment>
<evidence type="ECO:0000313" key="3">
    <source>
        <dbReference type="Proteomes" id="UP000599578"/>
    </source>
</evidence>
<evidence type="ECO:0000256" key="1">
    <source>
        <dbReference type="SAM" id="Phobius"/>
    </source>
</evidence>
<feature type="transmembrane region" description="Helical" evidence="1">
    <location>
        <begin position="189"/>
        <end position="207"/>
    </location>
</feature>
<keyword evidence="1" id="KW-0472">Membrane</keyword>
<evidence type="ECO:0000313" key="2">
    <source>
        <dbReference type="EMBL" id="GGO75428.1"/>
    </source>
</evidence>
<keyword evidence="1" id="KW-0812">Transmembrane</keyword>
<feature type="transmembrane region" description="Helical" evidence="1">
    <location>
        <begin position="91"/>
        <end position="112"/>
    </location>
</feature>
<feature type="transmembrane region" description="Helical" evidence="1">
    <location>
        <begin position="118"/>
        <end position="136"/>
    </location>
</feature>
<sequence>MPLSALVLVLLSCLLHVGWNLFGKKVSPTPAFFTLAFAFGSLLLLPLVGPSLPLVAQAPPRFWALLVSSALCQALYSWSLAGAYASGEISLCYPLARALPVVMVALAGVWLYPSAPLTALQVGCMLLVVVGALLLPMRHPGDLRLAHYRNAATGWALLAALATTGYSLLDAVAIKLLRAAVSEYASDMALALLYIWLQALGTLLALLTLQLGRRRRALLEVGKRRWRVAALSGAMMLLTYWLILWAMQYADNVSYVVAFRQFSIPLGVLLGIWLLGEPGPRMKWIAVLLMLGGLVVLALYRQG</sequence>
<name>A0A917Z622_9GAMM</name>
<dbReference type="InterPro" id="IPR037185">
    <property type="entry name" value="EmrE-like"/>
</dbReference>
<feature type="transmembrane region" description="Helical" evidence="1">
    <location>
        <begin position="62"/>
        <end position="84"/>
    </location>
</feature>
<dbReference type="Proteomes" id="UP000599578">
    <property type="component" value="Unassembled WGS sequence"/>
</dbReference>
<feature type="transmembrane region" description="Helical" evidence="1">
    <location>
        <begin position="148"/>
        <end position="169"/>
    </location>
</feature>
<keyword evidence="3" id="KW-1185">Reference proteome</keyword>
<dbReference type="EMBL" id="BMLT01000001">
    <property type="protein sequence ID" value="GGO75428.1"/>
    <property type="molecule type" value="Genomic_DNA"/>
</dbReference>
<keyword evidence="1" id="KW-1133">Transmembrane helix</keyword>
<protein>
    <submittedName>
        <fullName evidence="2">Multidrug transporter</fullName>
    </submittedName>
</protein>
<dbReference type="Gene3D" id="1.10.3730.20">
    <property type="match status" value="2"/>
</dbReference>
<proteinExistence type="predicted"/>
<feature type="transmembrane region" description="Helical" evidence="1">
    <location>
        <begin position="253"/>
        <end position="275"/>
    </location>
</feature>
<organism evidence="2 3">
    <name type="scientific">Marinobacterium nitratireducens</name>
    <dbReference type="NCBI Taxonomy" id="518897"/>
    <lineage>
        <taxon>Bacteria</taxon>
        <taxon>Pseudomonadati</taxon>
        <taxon>Pseudomonadota</taxon>
        <taxon>Gammaproteobacteria</taxon>
        <taxon>Oceanospirillales</taxon>
        <taxon>Oceanospirillaceae</taxon>
        <taxon>Marinobacterium</taxon>
    </lineage>
</organism>
<reference evidence="2 3" key="1">
    <citation type="journal article" date="2014" name="Int. J. Syst. Evol. Microbiol.">
        <title>Complete genome sequence of Corynebacterium casei LMG S-19264T (=DSM 44701T), isolated from a smear-ripened cheese.</title>
        <authorList>
            <consortium name="US DOE Joint Genome Institute (JGI-PGF)"/>
            <person name="Walter F."/>
            <person name="Albersmeier A."/>
            <person name="Kalinowski J."/>
            <person name="Ruckert C."/>
        </authorList>
    </citation>
    <scope>NUCLEOTIDE SEQUENCE [LARGE SCALE GENOMIC DNA]</scope>
    <source>
        <strain evidence="2 3">CGMCC 1.7286</strain>
    </source>
</reference>
<dbReference type="RefSeq" id="WP_188857200.1">
    <property type="nucleotide sequence ID" value="NZ_BMLT01000001.1"/>
</dbReference>
<feature type="transmembrane region" description="Helical" evidence="1">
    <location>
        <begin position="6"/>
        <end position="23"/>
    </location>
</feature>
<dbReference type="AlphaFoldDB" id="A0A917Z622"/>
<feature type="transmembrane region" description="Helical" evidence="1">
    <location>
        <begin position="35"/>
        <end position="56"/>
    </location>
</feature>
<accession>A0A917Z622</accession>
<feature type="transmembrane region" description="Helical" evidence="1">
    <location>
        <begin position="228"/>
        <end position="247"/>
    </location>
</feature>
<gene>
    <name evidence="2" type="ORF">GCM10011348_00200</name>
</gene>
<dbReference type="SUPFAM" id="SSF103481">
    <property type="entry name" value="Multidrug resistance efflux transporter EmrE"/>
    <property type="match status" value="2"/>
</dbReference>
<feature type="transmembrane region" description="Helical" evidence="1">
    <location>
        <begin position="282"/>
        <end position="300"/>
    </location>
</feature>